<feature type="compositionally biased region" description="Low complexity" evidence="1">
    <location>
        <begin position="117"/>
        <end position="128"/>
    </location>
</feature>
<feature type="compositionally biased region" description="Polar residues" evidence="1">
    <location>
        <begin position="270"/>
        <end position="279"/>
    </location>
</feature>
<feature type="region of interest" description="Disordered" evidence="1">
    <location>
        <begin position="573"/>
        <end position="612"/>
    </location>
</feature>
<feature type="region of interest" description="Disordered" evidence="1">
    <location>
        <begin position="156"/>
        <end position="223"/>
    </location>
</feature>
<evidence type="ECO:0000313" key="3">
    <source>
        <dbReference type="Proteomes" id="UP000815325"/>
    </source>
</evidence>
<feature type="region of interest" description="Disordered" evidence="1">
    <location>
        <begin position="648"/>
        <end position="674"/>
    </location>
</feature>
<gene>
    <name evidence="2" type="ORF">DUNSADRAFT_11101</name>
</gene>
<proteinExistence type="predicted"/>
<organism evidence="2 3">
    <name type="scientific">Dunaliella salina</name>
    <name type="common">Green alga</name>
    <name type="synonym">Protococcus salinus</name>
    <dbReference type="NCBI Taxonomy" id="3046"/>
    <lineage>
        <taxon>Eukaryota</taxon>
        <taxon>Viridiplantae</taxon>
        <taxon>Chlorophyta</taxon>
        <taxon>core chlorophytes</taxon>
        <taxon>Chlorophyceae</taxon>
        <taxon>CS clade</taxon>
        <taxon>Chlamydomonadales</taxon>
        <taxon>Dunaliellaceae</taxon>
        <taxon>Dunaliella</taxon>
    </lineage>
</organism>
<feature type="compositionally biased region" description="Polar residues" evidence="1">
    <location>
        <begin position="106"/>
        <end position="116"/>
    </location>
</feature>
<feature type="compositionally biased region" description="Low complexity" evidence="1">
    <location>
        <begin position="94"/>
        <end position="105"/>
    </location>
</feature>
<feature type="compositionally biased region" description="Polar residues" evidence="1">
    <location>
        <begin position="156"/>
        <end position="180"/>
    </location>
</feature>
<feature type="region of interest" description="Disordered" evidence="1">
    <location>
        <begin position="246"/>
        <end position="279"/>
    </location>
</feature>
<evidence type="ECO:0000256" key="1">
    <source>
        <dbReference type="SAM" id="MobiDB-lite"/>
    </source>
</evidence>
<dbReference type="EMBL" id="MU069476">
    <property type="protein sequence ID" value="KAF5841785.1"/>
    <property type="molecule type" value="Genomic_DNA"/>
</dbReference>
<evidence type="ECO:0000313" key="2">
    <source>
        <dbReference type="EMBL" id="KAF5841785.1"/>
    </source>
</evidence>
<feature type="compositionally biased region" description="Basic residues" evidence="1">
    <location>
        <begin position="506"/>
        <end position="516"/>
    </location>
</feature>
<feature type="compositionally biased region" description="Polar residues" evidence="1">
    <location>
        <begin position="83"/>
        <end position="93"/>
    </location>
</feature>
<feature type="region of interest" description="Disordered" evidence="1">
    <location>
        <begin position="76"/>
        <end position="139"/>
    </location>
</feature>
<feature type="compositionally biased region" description="Polar residues" evidence="1">
    <location>
        <begin position="188"/>
        <end position="197"/>
    </location>
</feature>
<feature type="region of interest" description="Disordered" evidence="1">
    <location>
        <begin position="25"/>
        <end position="45"/>
    </location>
</feature>
<feature type="compositionally biased region" description="Low complexity" evidence="1">
    <location>
        <begin position="214"/>
        <end position="223"/>
    </location>
</feature>
<keyword evidence="3" id="KW-1185">Reference proteome</keyword>
<feature type="region of interest" description="Disordered" evidence="1">
    <location>
        <begin position="417"/>
        <end position="556"/>
    </location>
</feature>
<comment type="caution">
    <text evidence="2">The sequence shown here is derived from an EMBL/GenBank/DDBJ whole genome shotgun (WGS) entry which is preliminary data.</text>
</comment>
<name>A0ABQ7H4L1_DUNSA</name>
<protein>
    <submittedName>
        <fullName evidence="2">Uncharacterized protein</fullName>
    </submittedName>
</protein>
<reference evidence="2" key="1">
    <citation type="submission" date="2017-08" db="EMBL/GenBank/DDBJ databases">
        <authorList>
            <person name="Polle J.E."/>
            <person name="Barry K."/>
            <person name="Cushman J."/>
            <person name="Schmutz J."/>
            <person name="Tran D."/>
            <person name="Hathwaick L.T."/>
            <person name="Yim W.C."/>
            <person name="Jenkins J."/>
            <person name="Mckie-Krisberg Z.M."/>
            <person name="Prochnik S."/>
            <person name="Lindquist E."/>
            <person name="Dockter R.B."/>
            <person name="Adam C."/>
            <person name="Molina H."/>
            <person name="Bunkerborg J."/>
            <person name="Jin E."/>
            <person name="Buchheim M."/>
            <person name="Magnuson J."/>
        </authorList>
    </citation>
    <scope>NUCLEOTIDE SEQUENCE</scope>
    <source>
        <strain evidence="2">CCAP 19/18</strain>
    </source>
</reference>
<accession>A0ABQ7H4L1</accession>
<dbReference type="Proteomes" id="UP000815325">
    <property type="component" value="Unassembled WGS sequence"/>
</dbReference>
<sequence>MHPFPLSAANGDLPSPRNSLMINNLQPGHDQMAPGSNNLGSGGMYLSQPAHQVSAFYPQAPQQFLQQQQQHYFFLQQQQQQQRPSPHTVTGVSLTQLTHQQEQQQRPSPHTTTGVSLTQLTQQQQQQQQEHRPSSHTTTGVTLTQLLSMRAELAQLHQQKQARSASLDISTAPSTSSNGSHPGHTPQRRQPLQSHPGTLTLGAGLPMSSSASQPLAPTHLPPHLLDQATSLDEQLQPRHHVSASMPWLEDGNLADRPSRPSPSAAARLPNSYTLHGNNNSNHISASMPWLENVNLADRPSPSAAARVPNSYTLHSNGCNDGNTAGWPNPHQLHPHANVPLQHNHANVPPSPPHSLHSLGSKGRAALVLSSSFGSRGTGDRPSNGSAWESAAAAAIAAVDGESAAAAAATAAADGVARPCQSNAQNGHPKGADDPREQSSGDLSERSSGGGPSPNGEMPHSAFHFYQQQQQQQVQPPSPRMRPPKFEPEGCCSPYSPTMSLEELRKANMKRSMSRRHTVSDNSDLPSGLGPPPSARILRGSASSGGGSSESGRRLGYSISSGQCEALQPVLEGKEDAATVPSSPVLKKSVSRRGAYPEFLEGPPQAMSKGLLPRHSHTSGVAIQPFKIADREGGQLSNGFAAVERIKAKNSMSGSEGRSSFDGEEVGDRERDSASSMRKAALLRSNSITVSGPPPAALARSLTTRMSDSQLGMGPTGLQTGEALRMHKSTGEGVCAAPKKKKSHVALEGLNGLPTGEGVCTQANCTALIGRDGLQARDVVCTWTNSYCLRWPGWVADR</sequence>
<feature type="compositionally biased region" description="Basic and acidic residues" evidence="1">
    <location>
        <begin position="429"/>
        <end position="444"/>
    </location>
</feature>